<evidence type="ECO:0000313" key="3">
    <source>
        <dbReference type="Proteomes" id="UP000580474"/>
    </source>
</evidence>
<gene>
    <name evidence="2" type="ORF">BJ969_001554</name>
</gene>
<sequence>MERTLWVLALLLLLALVYFGMRRGWLNRKRRQTAELAEFPVAPEGVAEQPALLADASGFYVGSTRAGDWQDRIAVGDVGHRANAVARLRGSGLLLERTGASALWIPAESVVDARVDHKLANKVVPGAGMLVVTWRLGGQGIDTGFRADDKSTQDEWAGAVRALAPAAGRDDMEGQA</sequence>
<evidence type="ECO:0000313" key="2">
    <source>
        <dbReference type="EMBL" id="MBB5068466.1"/>
    </source>
</evidence>
<dbReference type="Proteomes" id="UP000580474">
    <property type="component" value="Unassembled WGS sequence"/>
</dbReference>
<accession>A0A840N8I2</accession>
<feature type="domain" description="PH" evidence="1">
    <location>
        <begin position="37"/>
        <end position="160"/>
    </location>
</feature>
<evidence type="ECO:0000259" key="1">
    <source>
        <dbReference type="Pfam" id="PF25362"/>
    </source>
</evidence>
<organism evidence="2 3">
    <name type="scientific">Saccharopolyspora gloriosae</name>
    <dbReference type="NCBI Taxonomy" id="455344"/>
    <lineage>
        <taxon>Bacteria</taxon>
        <taxon>Bacillati</taxon>
        <taxon>Actinomycetota</taxon>
        <taxon>Actinomycetes</taxon>
        <taxon>Pseudonocardiales</taxon>
        <taxon>Pseudonocardiaceae</taxon>
        <taxon>Saccharopolyspora</taxon>
    </lineage>
</organism>
<dbReference type="RefSeq" id="WP_184478148.1">
    <property type="nucleotide sequence ID" value="NZ_JACHIV010000001.1"/>
</dbReference>
<reference evidence="2 3" key="1">
    <citation type="submission" date="2020-08" db="EMBL/GenBank/DDBJ databases">
        <title>Sequencing the genomes of 1000 actinobacteria strains.</title>
        <authorList>
            <person name="Klenk H.-P."/>
        </authorList>
    </citation>
    <scope>NUCLEOTIDE SEQUENCE [LARGE SCALE GENOMIC DNA]</scope>
    <source>
        <strain evidence="2 3">DSM 45582</strain>
    </source>
</reference>
<protein>
    <recommendedName>
        <fullName evidence="1">PH domain-containing protein</fullName>
    </recommendedName>
</protein>
<dbReference type="Pfam" id="PF25362">
    <property type="entry name" value="bPH_11"/>
    <property type="match status" value="1"/>
</dbReference>
<dbReference type="AlphaFoldDB" id="A0A840N8I2"/>
<dbReference type="InterPro" id="IPR057446">
    <property type="entry name" value="PH_bac"/>
</dbReference>
<proteinExistence type="predicted"/>
<name>A0A840N8I2_9PSEU</name>
<comment type="caution">
    <text evidence="2">The sequence shown here is derived from an EMBL/GenBank/DDBJ whole genome shotgun (WGS) entry which is preliminary data.</text>
</comment>
<keyword evidence="3" id="KW-1185">Reference proteome</keyword>
<dbReference type="EMBL" id="JACHIV010000001">
    <property type="protein sequence ID" value="MBB5068466.1"/>
    <property type="molecule type" value="Genomic_DNA"/>
</dbReference>